<accession>A0A811KBT7</accession>
<evidence type="ECO:0000313" key="2">
    <source>
        <dbReference type="Proteomes" id="UP000614601"/>
    </source>
</evidence>
<organism evidence="1 2">
    <name type="scientific">Bursaphelenchus okinawaensis</name>
    <dbReference type="NCBI Taxonomy" id="465554"/>
    <lineage>
        <taxon>Eukaryota</taxon>
        <taxon>Metazoa</taxon>
        <taxon>Ecdysozoa</taxon>
        <taxon>Nematoda</taxon>
        <taxon>Chromadorea</taxon>
        <taxon>Rhabditida</taxon>
        <taxon>Tylenchina</taxon>
        <taxon>Tylenchomorpha</taxon>
        <taxon>Aphelenchoidea</taxon>
        <taxon>Aphelenchoididae</taxon>
        <taxon>Bursaphelenchus</taxon>
    </lineage>
</organism>
<dbReference type="EMBL" id="CAJFDH010000002">
    <property type="protein sequence ID" value="CAD5212827.1"/>
    <property type="molecule type" value="Genomic_DNA"/>
</dbReference>
<comment type="caution">
    <text evidence="1">The sequence shown here is derived from an EMBL/GenBank/DDBJ whole genome shotgun (WGS) entry which is preliminary data.</text>
</comment>
<gene>
    <name evidence="1" type="ORF">BOKJ2_LOCUS4628</name>
</gene>
<sequence length="96" mass="10814">MVNQCCPNDQTADLLFFDRRQPLREVAISCWNVHRRLAALADLLAAGLDTWQSIGELALLTGVRLANLAQASFNLNLFEKEYCNHSIQLLEEDLAL</sequence>
<name>A0A811KBT7_9BILA</name>
<protein>
    <submittedName>
        <fullName evidence="1">Uncharacterized protein</fullName>
    </submittedName>
</protein>
<proteinExistence type="predicted"/>
<dbReference type="Proteomes" id="UP000783686">
    <property type="component" value="Unassembled WGS sequence"/>
</dbReference>
<dbReference type="Proteomes" id="UP000614601">
    <property type="component" value="Unassembled WGS sequence"/>
</dbReference>
<keyword evidence="2" id="KW-1185">Reference proteome</keyword>
<dbReference type="AlphaFoldDB" id="A0A811KBT7"/>
<reference evidence="1" key="1">
    <citation type="submission" date="2020-09" db="EMBL/GenBank/DDBJ databases">
        <authorList>
            <person name="Kikuchi T."/>
        </authorList>
    </citation>
    <scope>NUCLEOTIDE SEQUENCE</scope>
    <source>
        <strain evidence="1">SH1</strain>
    </source>
</reference>
<evidence type="ECO:0000313" key="1">
    <source>
        <dbReference type="EMBL" id="CAD5212827.1"/>
    </source>
</evidence>
<dbReference type="EMBL" id="CAJFCW020000002">
    <property type="protein sequence ID" value="CAG9097742.1"/>
    <property type="molecule type" value="Genomic_DNA"/>
</dbReference>